<sequence>MLLGVSPITINYAESLTVEPTWRDIGTWIHLMLRSKPSLAESLAAILGALFLQCYPENIATLSFDVSDSSWYLPLADKFGRLKVVHLRRSNNMTDKHVEDTVTSLIINRTAFSRKRPVQIEFGPEWDTLHITTPRDLTPEGRRDFLRKQQRPRIDLYKAIGNPVHMNATQCPWFYEDITEGMDLESLETFVDVDYYRSKYREISDQQVFLQRCHNLRELQISVSDPLLFNLVVGNQSTRVSSKLQELDIHLCYGSVPLEDVMAAYGQSLRNVKISVDAPIGYGDPSKPLVFGDWTLPFVNTINIGVHSKVVVCIKDFSHCHRLEELSLTFADKTRSPIISKHISLPAHRAPVWKKLSHLKTLNLYGGAAFQFDFDSLDHCSDLETLILDTCLEEDRSVVVPEYQASFCQQIGSHVPSNNELVAFDQTGQPCKCHRHFPKLRTLILRGSPSSAFCLTWLEGCPALETIELAAHGMVGFKFLLCSCDTCILSPKEPQTEIRPATLQIQPCIKSKLTSIKIAGPCEFSEKALLTLLTIYAPNVIELHMDVIRNNPGTSKLDVTSHGGRILEVLKEAEYINHIRDQREPTRVRSDKFKYFSCAYSLPKSDKNKLGLLCVNHCEADRYLDAGKVVFNMNTQGYIRKQDKM</sequence>
<dbReference type="AlphaFoldDB" id="A0A9P5SJT6"/>
<protein>
    <submittedName>
        <fullName evidence="1">Uncharacterized protein</fullName>
    </submittedName>
</protein>
<dbReference type="EMBL" id="JAAAUY010000335">
    <property type="protein sequence ID" value="KAF9331269.1"/>
    <property type="molecule type" value="Genomic_DNA"/>
</dbReference>
<evidence type="ECO:0000313" key="1">
    <source>
        <dbReference type="EMBL" id="KAF9331269.1"/>
    </source>
</evidence>
<dbReference type="InterPro" id="IPR032675">
    <property type="entry name" value="LRR_dom_sf"/>
</dbReference>
<evidence type="ECO:0000313" key="2">
    <source>
        <dbReference type="Proteomes" id="UP000696485"/>
    </source>
</evidence>
<keyword evidence="2" id="KW-1185">Reference proteome</keyword>
<organism evidence="1 2">
    <name type="scientific">Podila minutissima</name>
    <dbReference type="NCBI Taxonomy" id="64525"/>
    <lineage>
        <taxon>Eukaryota</taxon>
        <taxon>Fungi</taxon>
        <taxon>Fungi incertae sedis</taxon>
        <taxon>Mucoromycota</taxon>
        <taxon>Mortierellomycotina</taxon>
        <taxon>Mortierellomycetes</taxon>
        <taxon>Mortierellales</taxon>
        <taxon>Mortierellaceae</taxon>
        <taxon>Podila</taxon>
    </lineage>
</organism>
<dbReference type="Gene3D" id="3.80.10.10">
    <property type="entry name" value="Ribonuclease Inhibitor"/>
    <property type="match status" value="1"/>
</dbReference>
<comment type="caution">
    <text evidence="1">The sequence shown here is derived from an EMBL/GenBank/DDBJ whole genome shotgun (WGS) entry which is preliminary data.</text>
</comment>
<dbReference type="SUPFAM" id="SSF52047">
    <property type="entry name" value="RNI-like"/>
    <property type="match status" value="1"/>
</dbReference>
<dbReference type="Proteomes" id="UP000696485">
    <property type="component" value="Unassembled WGS sequence"/>
</dbReference>
<name>A0A9P5SJT6_9FUNG</name>
<reference evidence="1" key="1">
    <citation type="journal article" date="2020" name="Fungal Divers.">
        <title>Resolving the Mortierellaceae phylogeny through synthesis of multi-gene phylogenetics and phylogenomics.</title>
        <authorList>
            <person name="Vandepol N."/>
            <person name="Liber J."/>
            <person name="Desiro A."/>
            <person name="Na H."/>
            <person name="Kennedy M."/>
            <person name="Barry K."/>
            <person name="Grigoriev I.V."/>
            <person name="Miller A.N."/>
            <person name="O'Donnell K."/>
            <person name="Stajich J.E."/>
            <person name="Bonito G."/>
        </authorList>
    </citation>
    <scope>NUCLEOTIDE SEQUENCE</scope>
    <source>
        <strain evidence="1">NVP1</strain>
    </source>
</reference>
<accession>A0A9P5SJT6</accession>
<proteinExistence type="predicted"/>
<gene>
    <name evidence="1" type="ORF">BG006_005862</name>
</gene>